<keyword evidence="2" id="KW-1185">Reference proteome</keyword>
<reference evidence="2" key="1">
    <citation type="submission" date="2016-10" db="EMBL/GenBank/DDBJ databases">
        <authorList>
            <person name="Varghese N."/>
            <person name="Submissions S."/>
        </authorList>
    </citation>
    <scope>NUCLEOTIDE SEQUENCE [LARGE SCALE GENOMIC DNA]</scope>
    <source>
        <strain evidence="2">DSM 16477</strain>
    </source>
</reference>
<name>A0A1G7UZ00_9RHOB</name>
<dbReference type="EMBL" id="FNBP01000008">
    <property type="protein sequence ID" value="SDG52359.1"/>
    <property type="molecule type" value="Genomic_DNA"/>
</dbReference>
<gene>
    <name evidence="1" type="ORF">SAMN04489759_108151</name>
</gene>
<evidence type="ECO:0000313" key="2">
    <source>
        <dbReference type="Proteomes" id="UP000199399"/>
    </source>
</evidence>
<sequence length="47" mass="5148">MAEPSPLFVGVAAKFRNTRGESKAVPLIQDVALVPRERVADIRANTR</sequence>
<organism evidence="1 2">
    <name type="scientific">Sulfitobacter delicatus</name>
    <dbReference type="NCBI Taxonomy" id="218672"/>
    <lineage>
        <taxon>Bacteria</taxon>
        <taxon>Pseudomonadati</taxon>
        <taxon>Pseudomonadota</taxon>
        <taxon>Alphaproteobacteria</taxon>
        <taxon>Rhodobacterales</taxon>
        <taxon>Roseobacteraceae</taxon>
        <taxon>Sulfitobacter</taxon>
    </lineage>
</organism>
<evidence type="ECO:0000313" key="1">
    <source>
        <dbReference type="EMBL" id="SDG52359.1"/>
    </source>
</evidence>
<dbReference type="Proteomes" id="UP000199399">
    <property type="component" value="Unassembled WGS sequence"/>
</dbReference>
<dbReference type="AlphaFoldDB" id="A0A1G7UZ00"/>
<protein>
    <submittedName>
        <fullName evidence="1">Uncharacterized protein</fullName>
    </submittedName>
</protein>
<accession>A0A1G7UZ00</accession>
<proteinExistence type="predicted"/>